<comment type="function">
    <text evidence="10">Catalyzes the transfer of pyrophosphate from adenosine triphosphate (ATP) to 6-hydroxymethyl-7,8-dihydropterin, an enzymatic step in folate biosynthesis pathway.</text>
</comment>
<dbReference type="EC" id="2.7.6.3" evidence="3"/>
<evidence type="ECO:0000256" key="10">
    <source>
        <dbReference type="ARBA" id="ARBA00029409"/>
    </source>
</evidence>
<dbReference type="GO" id="GO:0046656">
    <property type="term" value="P:folic acid biosynthetic process"/>
    <property type="evidence" value="ECO:0007669"/>
    <property type="project" value="UniProtKB-KW"/>
</dbReference>
<evidence type="ECO:0000256" key="6">
    <source>
        <dbReference type="ARBA" id="ARBA00022741"/>
    </source>
</evidence>
<dbReference type="OrthoDB" id="1122272at2"/>
<comment type="pathway">
    <text evidence="1">Cofactor biosynthesis; tetrahydrofolate biosynthesis; 2-amino-4-hydroxy-6-hydroxymethyl-7,8-dihydropteridine diphosphate from 7,8-dihydroneopterin triphosphate: step 4/4.</text>
</comment>
<name>A0A4Y8L7I1_9BACT</name>
<evidence type="ECO:0000256" key="4">
    <source>
        <dbReference type="ARBA" id="ARBA00016218"/>
    </source>
</evidence>
<dbReference type="AlphaFoldDB" id="A0A4Y8L7I1"/>
<dbReference type="GO" id="GO:0016301">
    <property type="term" value="F:kinase activity"/>
    <property type="evidence" value="ECO:0007669"/>
    <property type="project" value="UniProtKB-KW"/>
</dbReference>
<evidence type="ECO:0000313" key="15">
    <source>
        <dbReference type="Proteomes" id="UP000297861"/>
    </source>
</evidence>
<dbReference type="UniPathway" id="UPA00077">
    <property type="reaction ID" value="UER00155"/>
</dbReference>
<keyword evidence="5" id="KW-0808">Transferase</keyword>
<evidence type="ECO:0000259" key="13">
    <source>
        <dbReference type="Pfam" id="PF01288"/>
    </source>
</evidence>
<sequence length="146" mass="16802">MKTYLVSLGSNENRTENMVRCRQLLELCFQSIDYSDMLETEPVGEGFKGLFYNQLAVVYSDFELKDIKHSLKEIEKQLGRTPMDKSKGIVIIDLDVLAVDEKIVKSVDFTRPYISCLLSTLRVSQHLSFYEEYVNACVGVKKNIYL</sequence>
<keyword evidence="9" id="KW-0289">Folate biosynthesis</keyword>
<feature type="domain" description="7,8-dihydro-6-hydroxymethylpterin-pyrophosphokinase" evidence="13">
    <location>
        <begin position="6"/>
        <end position="103"/>
    </location>
</feature>
<organism evidence="14 15">
    <name type="scientific">Dysgonomonas capnocytophagoides</name>
    <dbReference type="NCBI Taxonomy" id="45254"/>
    <lineage>
        <taxon>Bacteria</taxon>
        <taxon>Pseudomonadati</taxon>
        <taxon>Bacteroidota</taxon>
        <taxon>Bacteroidia</taxon>
        <taxon>Bacteroidales</taxon>
        <taxon>Dysgonomonadaceae</taxon>
        <taxon>Dysgonomonas</taxon>
    </lineage>
</organism>
<dbReference type="Gene3D" id="3.30.70.560">
    <property type="entry name" value="7,8-Dihydro-6-hydroxymethylpterin-pyrophosphokinase HPPK"/>
    <property type="match status" value="1"/>
</dbReference>
<dbReference type="SUPFAM" id="SSF55083">
    <property type="entry name" value="6-hydroxymethyl-7,8-dihydropterin pyrophosphokinase, HPPK"/>
    <property type="match status" value="1"/>
</dbReference>
<comment type="similarity">
    <text evidence="2">Belongs to the HPPK family.</text>
</comment>
<evidence type="ECO:0000256" key="2">
    <source>
        <dbReference type="ARBA" id="ARBA00005810"/>
    </source>
</evidence>
<evidence type="ECO:0000256" key="3">
    <source>
        <dbReference type="ARBA" id="ARBA00013253"/>
    </source>
</evidence>
<dbReference type="Pfam" id="PF01288">
    <property type="entry name" value="HPPK"/>
    <property type="match status" value="1"/>
</dbReference>
<evidence type="ECO:0000256" key="11">
    <source>
        <dbReference type="ARBA" id="ARBA00029766"/>
    </source>
</evidence>
<dbReference type="GO" id="GO:0005524">
    <property type="term" value="F:ATP binding"/>
    <property type="evidence" value="ECO:0007669"/>
    <property type="project" value="UniProtKB-KW"/>
</dbReference>
<evidence type="ECO:0000256" key="7">
    <source>
        <dbReference type="ARBA" id="ARBA00022777"/>
    </source>
</evidence>
<dbReference type="GO" id="GO:0003848">
    <property type="term" value="F:2-amino-4-hydroxy-6-hydroxymethyldihydropteridine diphosphokinase activity"/>
    <property type="evidence" value="ECO:0007669"/>
    <property type="project" value="UniProtKB-EC"/>
</dbReference>
<dbReference type="STRING" id="1121485.GCA_000426485_00797"/>
<reference evidence="14 15" key="1">
    <citation type="submission" date="2019-03" db="EMBL/GenBank/DDBJ databases">
        <title>San Antonio Military Medical Center submission to MRSN (WRAIR), pending publication.</title>
        <authorList>
            <person name="Blyth D.M."/>
            <person name="Mccarthy S.L."/>
            <person name="Schall S.E."/>
            <person name="Stam J.A."/>
            <person name="Ong A.C."/>
            <person name="Mcgann P.T."/>
        </authorList>
    </citation>
    <scope>NUCLEOTIDE SEQUENCE [LARGE SCALE GENOMIC DNA]</scope>
    <source>
        <strain evidence="14 15">MRSN571793</strain>
    </source>
</reference>
<dbReference type="InterPro" id="IPR035907">
    <property type="entry name" value="Hppk_sf"/>
</dbReference>
<evidence type="ECO:0000256" key="12">
    <source>
        <dbReference type="ARBA" id="ARBA00033413"/>
    </source>
</evidence>
<keyword evidence="6" id="KW-0547">Nucleotide-binding</keyword>
<keyword evidence="8" id="KW-0067">ATP-binding</keyword>
<dbReference type="EMBL" id="SOML01000001">
    <property type="protein sequence ID" value="TFD98533.1"/>
    <property type="molecule type" value="Genomic_DNA"/>
</dbReference>
<comment type="caution">
    <text evidence="14">The sequence shown here is derived from an EMBL/GenBank/DDBJ whole genome shotgun (WGS) entry which is preliminary data.</text>
</comment>
<dbReference type="GO" id="GO:0046654">
    <property type="term" value="P:tetrahydrofolate biosynthetic process"/>
    <property type="evidence" value="ECO:0007669"/>
    <property type="project" value="UniProtKB-UniPathway"/>
</dbReference>
<keyword evidence="15" id="KW-1185">Reference proteome</keyword>
<dbReference type="PANTHER" id="PTHR43071">
    <property type="entry name" value="2-AMINO-4-HYDROXY-6-HYDROXYMETHYLDIHYDROPTERIDINE PYROPHOSPHOKINASE"/>
    <property type="match status" value="1"/>
</dbReference>
<accession>A0A4Y8L7I1</accession>
<evidence type="ECO:0000256" key="5">
    <source>
        <dbReference type="ARBA" id="ARBA00022679"/>
    </source>
</evidence>
<dbReference type="InterPro" id="IPR000550">
    <property type="entry name" value="Hppk"/>
</dbReference>
<evidence type="ECO:0000256" key="9">
    <source>
        <dbReference type="ARBA" id="ARBA00022909"/>
    </source>
</evidence>
<keyword evidence="7 14" id="KW-0418">Kinase</keyword>
<evidence type="ECO:0000313" key="14">
    <source>
        <dbReference type="EMBL" id="TFD98533.1"/>
    </source>
</evidence>
<evidence type="ECO:0000256" key="8">
    <source>
        <dbReference type="ARBA" id="ARBA00022840"/>
    </source>
</evidence>
<gene>
    <name evidence="14" type="ORF">E2605_00180</name>
</gene>
<dbReference type="PANTHER" id="PTHR43071:SF1">
    <property type="entry name" value="2-AMINO-4-HYDROXY-6-HYDROXYMETHYLDIHYDROPTERIDINE PYROPHOSPHOKINASE"/>
    <property type="match status" value="1"/>
</dbReference>
<dbReference type="Proteomes" id="UP000297861">
    <property type="component" value="Unassembled WGS sequence"/>
</dbReference>
<dbReference type="RefSeq" id="WP_051290529.1">
    <property type="nucleotide sequence ID" value="NZ_JAWZLG010000034.1"/>
</dbReference>
<evidence type="ECO:0000256" key="1">
    <source>
        <dbReference type="ARBA" id="ARBA00005051"/>
    </source>
</evidence>
<proteinExistence type="inferred from homology"/>
<protein>
    <recommendedName>
        <fullName evidence="4">2-amino-4-hydroxy-6-hydroxymethyldihydropteridine pyrophosphokinase</fullName>
        <ecNumber evidence="3">2.7.6.3</ecNumber>
    </recommendedName>
    <alternativeName>
        <fullName evidence="11">6-hydroxymethyl-7,8-dihydropterin pyrophosphokinase</fullName>
    </alternativeName>
    <alternativeName>
        <fullName evidence="12">7,8-dihydro-6-hydroxymethylpterin-pyrophosphokinase</fullName>
    </alternativeName>
</protein>